<evidence type="ECO:0000313" key="1">
    <source>
        <dbReference type="EMBL" id="VDP51016.1"/>
    </source>
</evidence>
<evidence type="ECO:0000313" key="2">
    <source>
        <dbReference type="Proteomes" id="UP000269396"/>
    </source>
</evidence>
<keyword evidence="2" id="KW-1185">Reference proteome</keyword>
<proteinExistence type="predicted"/>
<reference evidence="1 2" key="1">
    <citation type="submission" date="2018-11" db="EMBL/GenBank/DDBJ databases">
        <authorList>
            <consortium name="Pathogen Informatics"/>
        </authorList>
    </citation>
    <scope>NUCLEOTIDE SEQUENCE [LARGE SCALE GENOMIC DNA]</scope>
    <source>
        <strain>Denwood</strain>
        <strain evidence="2">Zambia</strain>
    </source>
</reference>
<organism evidence="1 2">
    <name type="scientific">Schistosoma mattheei</name>
    <dbReference type="NCBI Taxonomy" id="31246"/>
    <lineage>
        <taxon>Eukaryota</taxon>
        <taxon>Metazoa</taxon>
        <taxon>Spiralia</taxon>
        <taxon>Lophotrochozoa</taxon>
        <taxon>Platyhelminthes</taxon>
        <taxon>Trematoda</taxon>
        <taxon>Digenea</taxon>
        <taxon>Strigeidida</taxon>
        <taxon>Schistosomatoidea</taxon>
        <taxon>Schistosomatidae</taxon>
        <taxon>Schistosoma</taxon>
    </lineage>
</organism>
<gene>
    <name evidence="1" type="ORF">SMTD_LOCUS9673</name>
</gene>
<name>A0A183P5N7_9TREM</name>
<accession>A0A183P5N7</accession>
<dbReference type="AlphaFoldDB" id="A0A183P5N7"/>
<sequence length="158" mass="18035">MLPPGCSQDETEAREAALQRLNAALILDNDKLNQLKTTLNNRFQALQDLLKEEGTTIEGDCKRIKEALTSTCQEVLNLKKHHHEEWPSIKTVEKAPSVLVRPTVEESVLPFEMLSQGHEYTATAREFQLTTFSWQGVLFTKLGTQKANFRRFNPVCRH</sequence>
<dbReference type="EMBL" id="UZAL01029902">
    <property type="protein sequence ID" value="VDP51016.1"/>
    <property type="molecule type" value="Genomic_DNA"/>
</dbReference>
<dbReference type="Proteomes" id="UP000269396">
    <property type="component" value="Unassembled WGS sequence"/>
</dbReference>
<protein>
    <submittedName>
        <fullName evidence="1">Uncharacterized protein</fullName>
    </submittedName>
</protein>